<feature type="region of interest" description="Disordered" evidence="3">
    <location>
        <begin position="537"/>
        <end position="575"/>
    </location>
</feature>
<dbReference type="OrthoDB" id="78437at2759"/>
<feature type="compositionally biased region" description="Low complexity" evidence="3">
    <location>
        <begin position="543"/>
        <end position="553"/>
    </location>
</feature>
<reference evidence="5 6" key="1">
    <citation type="journal article" date="2016" name="Genome Biol. Evol.">
        <title>Gene Family Evolution Reflects Adaptation to Soil Environmental Stressors in the Genome of the Collembolan Orchesella cincta.</title>
        <authorList>
            <person name="Faddeeva-Vakhrusheva A."/>
            <person name="Derks M.F."/>
            <person name="Anvar S.Y."/>
            <person name="Agamennone V."/>
            <person name="Suring W."/>
            <person name="Smit S."/>
            <person name="van Straalen N.M."/>
            <person name="Roelofs D."/>
        </authorList>
    </citation>
    <scope>NUCLEOTIDE SEQUENCE [LARGE SCALE GENOMIC DNA]</scope>
    <source>
        <tissue evidence="5">Mixed pool</tissue>
    </source>
</reference>
<feature type="region of interest" description="Disordered" evidence="3">
    <location>
        <begin position="1"/>
        <end position="48"/>
    </location>
</feature>
<dbReference type="Gene3D" id="3.30.70.330">
    <property type="match status" value="4"/>
</dbReference>
<dbReference type="CDD" id="cd12368">
    <property type="entry name" value="RRM3_RBM45"/>
    <property type="match status" value="1"/>
</dbReference>
<accession>A0A1D2MZ03</accession>
<protein>
    <submittedName>
        <fullName evidence="5">RNA-binding protein 45</fullName>
    </submittedName>
</protein>
<evidence type="ECO:0000256" key="2">
    <source>
        <dbReference type="PROSITE-ProRule" id="PRU00176"/>
    </source>
</evidence>
<dbReference type="EMBL" id="LJIJ01000375">
    <property type="protein sequence ID" value="ODM98171.1"/>
    <property type="molecule type" value="Genomic_DNA"/>
</dbReference>
<dbReference type="PROSITE" id="PS50102">
    <property type="entry name" value="RRM"/>
    <property type="match status" value="3"/>
</dbReference>
<evidence type="ECO:0000313" key="5">
    <source>
        <dbReference type="EMBL" id="ODM98171.1"/>
    </source>
</evidence>
<evidence type="ECO:0000313" key="6">
    <source>
        <dbReference type="Proteomes" id="UP000094527"/>
    </source>
</evidence>
<evidence type="ECO:0000256" key="1">
    <source>
        <dbReference type="ARBA" id="ARBA00022884"/>
    </source>
</evidence>
<proteinExistence type="predicted"/>
<feature type="domain" description="RRM" evidence="4">
    <location>
        <begin position="50"/>
        <end position="129"/>
    </location>
</feature>
<comment type="caution">
    <text evidence="5">The sequence shown here is derived from an EMBL/GenBank/DDBJ whole genome shotgun (WGS) entry which is preliminary data.</text>
</comment>
<feature type="compositionally biased region" description="Basic and acidic residues" evidence="3">
    <location>
        <begin position="562"/>
        <end position="575"/>
    </location>
</feature>
<dbReference type="AlphaFoldDB" id="A0A1D2MZ03"/>
<dbReference type="InterPro" id="IPR035979">
    <property type="entry name" value="RBD_domain_sf"/>
</dbReference>
<keyword evidence="6" id="KW-1185">Reference proteome</keyword>
<dbReference type="PANTHER" id="PTHR48027">
    <property type="entry name" value="HETEROGENEOUS NUCLEAR RIBONUCLEOPROTEIN 87F-RELATED"/>
    <property type="match status" value="1"/>
</dbReference>
<dbReference type="STRING" id="48709.A0A1D2MZ03"/>
<dbReference type="CDD" id="cd12366">
    <property type="entry name" value="RRM1_RBM45"/>
    <property type="match status" value="1"/>
</dbReference>
<dbReference type="Proteomes" id="UP000094527">
    <property type="component" value="Unassembled WGS sequence"/>
</dbReference>
<dbReference type="Pfam" id="PF00076">
    <property type="entry name" value="RRM_1"/>
    <property type="match status" value="4"/>
</dbReference>
<dbReference type="CDD" id="cd12369">
    <property type="entry name" value="RRM4_RBM45"/>
    <property type="match status" value="1"/>
</dbReference>
<feature type="compositionally biased region" description="Basic and acidic residues" evidence="3">
    <location>
        <begin position="1"/>
        <end position="26"/>
    </location>
</feature>
<feature type="domain" description="RRM" evidence="4">
    <location>
        <begin position="151"/>
        <end position="216"/>
    </location>
</feature>
<dbReference type="InterPro" id="IPR000504">
    <property type="entry name" value="RRM_dom"/>
</dbReference>
<name>A0A1D2MZ03_ORCCI</name>
<feature type="compositionally biased region" description="Polar residues" evidence="3">
    <location>
        <begin position="374"/>
        <end position="388"/>
    </location>
</feature>
<dbReference type="InterPro" id="IPR034207">
    <property type="entry name" value="RBM45_RRM3"/>
</dbReference>
<feature type="domain" description="RRM" evidence="4">
    <location>
        <begin position="466"/>
        <end position="538"/>
    </location>
</feature>
<gene>
    <name evidence="5" type="ORF">Ocin01_08499</name>
</gene>
<dbReference type="InterPro" id="IPR012677">
    <property type="entry name" value="Nucleotide-bd_a/b_plait_sf"/>
</dbReference>
<dbReference type="GO" id="GO:0003723">
    <property type="term" value="F:RNA binding"/>
    <property type="evidence" value="ECO:0007669"/>
    <property type="project" value="UniProtKB-UniRule"/>
</dbReference>
<evidence type="ECO:0000256" key="3">
    <source>
        <dbReference type="SAM" id="MobiDB-lite"/>
    </source>
</evidence>
<keyword evidence="1 2" id="KW-0694">RNA-binding</keyword>
<evidence type="ECO:0000259" key="4">
    <source>
        <dbReference type="PROSITE" id="PS50102"/>
    </source>
</evidence>
<dbReference type="SUPFAM" id="SSF54928">
    <property type="entry name" value="RNA-binding domain, RBD"/>
    <property type="match status" value="3"/>
</dbReference>
<organism evidence="5 6">
    <name type="scientific">Orchesella cincta</name>
    <name type="common">Springtail</name>
    <name type="synonym">Podura cincta</name>
    <dbReference type="NCBI Taxonomy" id="48709"/>
    <lineage>
        <taxon>Eukaryota</taxon>
        <taxon>Metazoa</taxon>
        <taxon>Ecdysozoa</taxon>
        <taxon>Arthropoda</taxon>
        <taxon>Hexapoda</taxon>
        <taxon>Collembola</taxon>
        <taxon>Entomobryomorpha</taxon>
        <taxon>Entomobryoidea</taxon>
        <taxon>Orchesellidae</taxon>
        <taxon>Orchesellinae</taxon>
        <taxon>Orchesella</taxon>
    </lineage>
</organism>
<sequence>MYDRQQTKMADNKRRYFERDSREKEAANSASNSETSRHSKDQNYDDPPNSRLFILCGRNVTEDDLRAAFEKFGTIKELWIVKDKNSGESKGVAYIKYAKTSEAAVAMEEMNGKFIGNNAKSLKVLIANSRDQGSKREMNEEERLLRLFIIVPKSMSETELKEHFAQFGDVEHCNVVRDRNTKESKGYAYVKFHRISHAAKAFEGCDRSFKPVFAEPRPQKQLAAEDRYSSAHGSTTGPYDLHDFSVDTSFQPLVNHGHQHAHQHSHSSHHDVPARLNIIAHGSVNQDQLWRLCDFFPGLDYCNVRHDQKTRQCYATVVYNTSQAAAYAKEKLHGFEYPPGHRLIVKFEAVPDNNMRSGTGLLGPPNPQSRYPLPQSNMHNGTSNSSSVGPPAQIQPMPRSGTAIGPDLATLAETIVQATSIIQAAGLSAATHHPHSQAGESYDPSYCSVKLPAPQPLAPIDSPVMERLFVVCHPSPPPLYALKDTFGRFGNLIDIFMLNGKNFGYAKYANKNSADEARNTLHGQEICGMRLKVFPAEPQDQRGNNANPNSAVNSGGGSSGDQKCKRPKMECDEDN</sequence>
<dbReference type="SMART" id="SM00360">
    <property type="entry name" value="RRM"/>
    <property type="match status" value="4"/>
</dbReference>
<dbReference type="OMA" id="MIPKTYT"/>
<feature type="region of interest" description="Disordered" evidence="3">
    <location>
        <begin position="355"/>
        <end position="403"/>
    </location>
</feature>
<dbReference type="InterPro" id="IPR034203">
    <property type="entry name" value="RBM45_RRM1"/>
</dbReference>
<dbReference type="InterPro" id="IPR034208">
    <property type="entry name" value="RBM45_RRM4"/>
</dbReference>
<dbReference type="InterPro" id="IPR052462">
    <property type="entry name" value="SLIRP/GR-RBP-like"/>
</dbReference>